<organism evidence="2 3">
    <name type="scientific">Phialocephala subalpina</name>
    <dbReference type="NCBI Taxonomy" id="576137"/>
    <lineage>
        <taxon>Eukaryota</taxon>
        <taxon>Fungi</taxon>
        <taxon>Dikarya</taxon>
        <taxon>Ascomycota</taxon>
        <taxon>Pezizomycotina</taxon>
        <taxon>Leotiomycetes</taxon>
        <taxon>Helotiales</taxon>
        <taxon>Mollisiaceae</taxon>
        <taxon>Phialocephala</taxon>
        <taxon>Phialocephala fortinii species complex</taxon>
    </lineage>
</organism>
<evidence type="ECO:0000313" key="2">
    <source>
        <dbReference type="EMBL" id="CZR63131.1"/>
    </source>
</evidence>
<dbReference type="AlphaFoldDB" id="A0A1L7XDN3"/>
<evidence type="ECO:0000256" key="1">
    <source>
        <dbReference type="SAM" id="MobiDB-lite"/>
    </source>
</evidence>
<proteinExistence type="predicted"/>
<name>A0A1L7XDN3_9HELO</name>
<accession>A0A1L7XDN3</accession>
<keyword evidence="3" id="KW-1185">Reference proteome</keyword>
<dbReference type="Proteomes" id="UP000184330">
    <property type="component" value="Unassembled WGS sequence"/>
</dbReference>
<feature type="compositionally biased region" description="Low complexity" evidence="1">
    <location>
        <begin position="45"/>
        <end position="54"/>
    </location>
</feature>
<sequence length="143" mass="15532">MASPSSFKWGTHNPTTSASPHIRLRCMVLDVLASSPLPRWPAPRPSSSANSDAPETPFAPITISGITDTNGPFFMPGGTRKYCWDMSVSGHLPHLLSKFEFDPKLIAAISKAEAHAEEEYHPFVTTFDGKKDFGSVVTSVSIK</sequence>
<reference evidence="2 3" key="1">
    <citation type="submission" date="2016-03" db="EMBL/GenBank/DDBJ databases">
        <authorList>
            <person name="Ploux O."/>
        </authorList>
    </citation>
    <scope>NUCLEOTIDE SEQUENCE [LARGE SCALE GENOMIC DNA]</scope>
    <source>
        <strain evidence="2 3">UAMH 11012</strain>
    </source>
</reference>
<feature type="region of interest" description="Disordered" evidence="1">
    <location>
        <begin position="39"/>
        <end position="64"/>
    </location>
</feature>
<protein>
    <submittedName>
        <fullName evidence="2">Uncharacterized protein</fullName>
    </submittedName>
</protein>
<dbReference type="EMBL" id="FJOG01000022">
    <property type="protein sequence ID" value="CZR63131.1"/>
    <property type="molecule type" value="Genomic_DNA"/>
</dbReference>
<evidence type="ECO:0000313" key="3">
    <source>
        <dbReference type="Proteomes" id="UP000184330"/>
    </source>
</evidence>
<gene>
    <name evidence="2" type="ORF">PAC_13028</name>
</gene>